<proteinExistence type="predicted"/>
<dbReference type="AlphaFoldDB" id="A0A9X7B589"/>
<protein>
    <submittedName>
        <fullName evidence="1">Uncharacterized protein</fullName>
    </submittedName>
</protein>
<name>A0A9X7B589_BACCE</name>
<gene>
    <name evidence="1" type="ORF">COK98_32135</name>
</gene>
<dbReference type="Proteomes" id="UP000226257">
    <property type="component" value="Unassembled WGS sequence"/>
</dbReference>
<evidence type="ECO:0000313" key="1">
    <source>
        <dbReference type="EMBL" id="PFU99649.1"/>
    </source>
</evidence>
<evidence type="ECO:0000313" key="2">
    <source>
        <dbReference type="Proteomes" id="UP000226257"/>
    </source>
</evidence>
<reference evidence="1 2" key="1">
    <citation type="submission" date="2017-09" db="EMBL/GenBank/DDBJ databases">
        <title>Large-scale bioinformatics analysis of Bacillus genomes uncovers conserved roles of natural products in bacterial physiology.</title>
        <authorList>
            <consortium name="Agbiome Team Llc"/>
            <person name="Bleich R.M."/>
            <person name="Grubbs K.J."/>
            <person name="Santa Maria K.C."/>
            <person name="Allen S.E."/>
            <person name="Farag S."/>
            <person name="Shank E.A."/>
            <person name="Bowers A."/>
        </authorList>
    </citation>
    <scope>NUCLEOTIDE SEQUENCE [LARGE SCALE GENOMIC DNA]</scope>
    <source>
        <strain evidence="1 2">AFS060282</strain>
    </source>
</reference>
<sequence>MKYLKCSDHGFLNGDGTVKRELVDYKRMLDEVVQVYNILAETRVPLIPADNVIASAYELQREYLRDICVEELKKQADTNGMIHIFKIQEYFTNYEIRQTVKCDKQCQKRFIF</sequence>
<accession>A0A9X7B589</accession>
<organism evidence="1 2">
    <name type="scientific">Bacillus cereus</name>
    <dbReference type="NCBI Taxonomy" id="1396"/>
    <lineage>
        <taxon>Bacteria</taxon>
        <taxon>Bacillati</taxon>
        <taxon>Bacillota</taxon>
        <taxon>Bacilli</taxon>
        <taxon>Bacillales</taxon>
        <taxon>Bacillaceae</taxon>
        <taxon>Bacillus</taxon>
        <taxon>Bacillus cereus group</taxon>
    </lineage>
</organism>
<dbReference type="RefSeq" id="WP_098660285.1">
    <property type="nucleotide sequence ID" value="NZ_NVDQ01000086.1"/>
</dbReference>
<dbReference type="EMBL" id="NVDQ01000086">
    <property type="protein sequence ID" value="PFU99649.1"/>
    <property type="molecule type" value="Genomic_DNA"/>
</dbReference>
<comment type="caution">
    <text evidence="1">The sequence shown here is derived from an EMBL/GenBank/DDBJ whole genome shotgun (WGS) entry which is preliminary data.</text>
</comment>